<evidence type="ECO:0000313" key="1">
    <source>
        <dbReference type="EMBL" id="CAF4728960.1"/>
    </source>
</evidence>
<dbReference type="EMBL" id="CAJOBR010003219">
    <property type="protein sequence ID" value="CAF4728960.1"/>
    <property type="molecule type" value="Genomic_DNA"/>
</dbReference>
<name>A0A821K2Y6_9BILA</name>
<proteinExistence type="predicted"/>
<comment type="caution">
    <text evidence="1">The sequence shown here is derived from an EMBL/GenBank/DDBJ whole genome shotgun (WGS) entry which is preliminary data.</text>
</comment>
<organism evidence="1 2">
    <name type="scientific">Rotaria socialis</name>
    <dbReference type="NCBI Taxonomy" id="392032"/>
    <lineage>
        <taxon>Eukaryota</taxon>
        <taxon>Metazoa</taxon>
        <taxon>Spiralia</taxon>
        <taxon>Gnathifera</taxon>
        <taxon>Rotifera</taxon>
        <taxon>Eurotatoria</taxon>
        <taxon>Bdelloidea</taxon>
        <taxon>Philodinida</taxon>
        <taxon>Philodinidae</taxon>
        <taxon>Rotaria</taxon>
    </lineage>
</organism>
<evidence type="ECO:0000313" key="2">
    <source>
        <dbReference type="Proteomes" id="UP000663848"/>
    </source>
</evidence>
<dbReference type="AlphaFoldDB" id="A0A821K2Y6"/>
<sequence>MLKKDVKCLFEFMKFRHDVQNEQISDFDEKIGTYSIERAKNYKVAFENFGISSLILRSSDNEPGVDLLKITGTKGKANLYVTTLIQLMYTMEELAALQPADTYSDNGYKLIQEAVRSKFKLSDDHL</sequence>
<protein>
    <submittedName>
        <fullName evidence="1">Uncharacterized protein</fullName>
    </submittedName>
</protein>
<reference evidence="1" key="1">
    <citation type="submission" date="2021-02" db="EMBL/GenBank/DDBJ databases">
        <authorList>
            <person name="Nowell W R."/>
        </authorList>
    </citation>
    <scope>NUCLEOTIDE SEQUENCE</scope>
</reference>
<accession>A0A821K2Y6</accession>
<gene>
    <name evidence="1" type="ORF">QYT958_LOCUS19449</name>
</gene>
<dbReference type="Proteomes" id="UP000663848">
    <property type="component" value="Unassembled WGS sequence"/>
</dbReference>